<protein>
    <submittedName>
        <fullName evidence="1">Uncharacterized protein</fullName>
    </submittedName>
</protein>
<dbReference type="Proteomes" id="UP000708208">
    <property type="component" value="Unassembled WGS sequence"/>
</dbReference>
<evidence type="ECO:0000313" key="2">
    <source>
        <dbReference type="Proteomes" id="UP000708208"/>
    </source>
</evidence>
<organism evidence="1 2">
    <name type="scientific">Allacma fusca</name>
    <dbReference type="NCBI Taxonomy" id="39272"/>
    <lineage>
        <taxon>Eukaryota</taxon>
        <taxon>Metazoa</taxon>
        <taxon>Ecdysozoa</taxon>
        <taxon>Arthropoda</taxon>
        <taxon>Hexapoda</taxon>
        <taxon>Collembola</taxon>
        <taxon>Symphypleona</taxon>
        <taxon>Sminthuridae</taxon>
        <taxon>Allacma</taxon>
    </lineage>
</organism>
<evidence type="ECO:0000313" key="1">
    <source>
        <dbReference type="EMBL" id="CAG7725818.1"/>
    </source>
</evidence>
<feature type="non-terminal residue" evidence="1">
    <location>
        <position position="1"/>
    </location>
</feature>
<gene>
    <name evidence="1" type="ORF">AFUS01_LOCUS14761</name>
</gene>
<keyword evidence="2" id="KW-1185">Reference proteome</keyword>
<proteinExistence type="predicted"/>
<sequence>FHPSYIGQWPSCGPTPASKSAFGENSGCGCDRS</sequence>
<accession>A0A8J2JV60</accession>
<name>A0A8J2JV60_9HEXA</name>
<dbReference type="AlphaFoldDB" id="A0A8J2JV60"/>
<dbReference type="EMBL" id="CAJVCH010127124">
    <property type="protein sequence ID" value="CAG7725818.1"/>
    <property type="molecule type" value="Genomic_DNA"/>
</dbReference>
<reference evidence="1" key="1">
    <citation type="submission" date="2021-06" db="EMBL/GenBank/DDBJ databases">
        <authorList>
            <person name="Hodson N. C."/>
            <person name="Mongue J. A."/>
            <person name="Jaron S. K."/>
        </authorList>
    </citation>
    <scope>NUCLEOTIDE SEQUENCE</scope>
</reference>
<comment type="caution">
    <text evidence="1">The sequence shown here is derived from an EMBL/GenBank/DDBJ whole genome shotgun (WGS) entry which is preliminary data.</text>
</comment>